<dbReference type="InterPro" id="IPR007287">
    <property type="entry name" value="Sof1"/>
</dbReference>
<dbReference type="InterPro" id="IPR001680">
    <property type="entry name" value="WD40_rpt"/>
</dbReference>
<dbReference type="GO" id="GO:0000462">
    <property type="term" value="P:maturation of SSU-rRNA from tricistronic rRNA transcript (SSU-rRNA, 5.8S rRNA, LSU-rRNA)"/>
    <property type="evidence" value="ECO:0007669"/>
    <property type="project" value="TreeGrafter"/>
</dbReference>
<dbReference type="EMBL" id="LR023351">
    <property type="protein sequence ID" value="SVE92970.1"/>
    <property type="molecule type" value="mRNA"/>
</dbReference>
<comment type="similarity">
    <text evidence="2">Belongs to the WD repeat DCAF13/WDSOF1 family.</text>
</comment>
<dbReference type="GO" id="GO:0032040">
    <property type="term" value="C:small-subunit processome"/>
    <property type="evidence" value="ECO:0007669"/>
    <property type="project" value="TreeGrafter"/>
</dbReference>
<dbReference type="Pfam" id="PF00400">
    <property type="entry name" value="WD40"/>
    <property type="match status" value="4"/>
</dbReference>
<dbReference type="UniPathway" id="UPA00143"/>
<feature type="repeat" description="WD" evidence="9">
    <location>
        <begin position="62"/>
        <end position="104"/>
    </location>
</feature>
<dbReference type="SUPFAM" id="SSF50978">
    <property type="entry name" value="WD40 repeat-like"/>
    <property type="match status" value="1"/>
</dbReference>
<name>A0A4Y7NIC2_9CRUS</name>
<dbReference type="InterPro" id="IPR036322">
    <property type="entry name" value="WD40_repeat_dom_sf"/>
</dbReference>
<evidence type="ECO:0000256" key="3">
    <source>
        <dbReference type="ARBA" id="ARBA00021762"/>
    </source>
</evidence>
<protein>
    <recommendedName>
        <fullName evidence="3">DDB1- and CUL4-associated factor 13</fullName>
    </recommendedName>
    <alternativeName>
        <fullName evidence="8">WD repeat and SOF domain-containing protein 1</fullName>
    </alternativeName>
</protein>
<keyword evidence="5" id="KW-0677">Repeat</keyword>
<feature type="repeat" description="WD" evidence="9">
    <location>
        <begin position="105"/>
        <end position="137"/>
    </location>
</feature>
<accession>A0A4Y7NIC2</accession>
<evidence type="ECO:0000256" key="10">
    <source>
        <dbReference type="SAM" id="MobiDB-lite"/>
    </source>
</evidence>
<dbReference type="InterPro" id="IPR019775">
    <property type="entry name" value="WD40_repeat_CS"/>
</dbReference>
<dbReference type="InterPro" id="IPR015943">
    <property type="entry name" value="WD40/YVTN_repeat-like_dom_sf"/>
</dbReference>
<dbReference type="PROSITE" id="PS00678">
    <property type="entry name" value="WD_REPEATS_1"/>
    <property type="match status" value="1"/>
</dbReference>
<keyword evidence="6" id="KW-0539">Nucleus</keyword>
<dbReference type="Gene3D" id="2.130.10.10">
    <property type="entry name" value="YVTN repeat-like/Quinoprotein amine dehydrogenase"/>
    <property type="match status" value="2"/>
</dbReference>
<keyword evidence="7" id="KW-0687">Ribonucleoprotein</keyword>
<feature type="domain" description="Sof1-like protein" evidence="11">
    <location>
        <begin position="354"/>
        <end position="439"/>
    </location>
</feature>
<dbReference type="PROSITE" id="PS50082">
    <property type="entry name" value="WD_REPEATS_2"/>
    <property type="match status" value="4"/>
</dbReference>
<dbReference type="SMART" id="SM00320">
    <property type="entry name" value="WD40"/>
    <property type="match status" value="5"/>
</dbReference>
<dbReference type="InterPro" id="IPR051733">
    <property type="entry name" value="WD_repeat_DCAF13/WDSOF1"/>
</dbReference>
<feature type="repeat" description="WD" evidence="9">
    <location>
        <begin position="321"/>
        <end position="362"/>
    </location>
</feature>
<proteinExistence type="evidence at transcript level"/>
<evidence type="ECO:0000256" key="1">
    <source>
        <dbReference type="ARBA" id="ARBA00004604"/>
    </source>
</evidence>
<feature type="repeat" description="WD" evidence="9">
    <location>
        <begin position="278"/>
        <end position="319"/>
    </location>
</feature>
<evidence type="ECO:0000256" key="6">
    <source>
        <dbReference type="ARBA" id="ARBA00023242"/>
    </source>
</evidence>
<evidence type="ECO:0000256" key="7">
    <source>
        <dbReference type="ARBA" id="ARBA00023274"/>
    </source>
</evidence>
<reference evidence="12" key="1">
    <citation type="submission" date="2018-08" db="EMBL/GenBank/DDBJ databases">
        <authorList>
            <person name="Cornetti L."/>
        </authorList>
    </citation>
    <scope>NUCLEOTIDE SEQUENCE</scope>
    <source>
        <strain evidence="12">DE-FRO-2-1</strain>
    </source>
</reference>
<dbReference type="AlphaFoldDB" id="A0A4Y7NIC2"/>
<sequence>MKVKVLSRNPDEYLRQTKQDIHKLPRNYDPALHPMEMPREYTKALNAVKLDRVFAKPFIGCLDGHRDGINCFAKHPKRLSWLYSGACDGEMKLWDVARKKQVISVQAHGGFVRGMAFSHESTTLYTVGDDKLIKQWKTDAADGSDLRAPVNTIVTKTMLTGITHHRSQPYLATCGEVCNLWEHSRAQPIKTFQWGVDSLQSVRFNQVEENVLAACASDRSIILYDMRESNPLRKVVLKLRSNTICWNPMEAFIFTVANEDYNLYTFDMRKLDEPINIHRDHVSAVIDVDYSPTGKELVSASYDKTIRIYETNKTHSRDVYHTKRMQRLTCVSWSLDDKYIYSGSDEMNIRIWKARAAEKLGVVKPREKTARRVNAKLVEKFVNFPAIKRIHRHRQVPKHVFNARNEMRASVQSAKRKEFNVRANSKRPQPEVPERKKAIISEQE</sequence>
<evidence type="ECO:0000256" key="5">
    <source>
        <dbReference type="ARBA" id="ARBA00022737"/>
    </source>
</evidence>
<evidence type="ECO:0000313" key="12">
    <source>
        <dbReference type="EMBL" id="SVE92970.1"/>
    </source>
</evidence>
<feature type="compositionally biased region" description="Basic and acidic residues" evidence="10">
    <location>
        <begin position="428"/>
        <end position="444"/>
    </location>
</feature>
<evidence type="ECO:0000256" key="2">
    <source>
        <dbReference type="ARBA" id="ARBA00005649"/>
    </source>
</evidence>
<dbReference type="Pfam" id="PF04158">
    <property type="entry name" value="Sof1"/>
    <property type="match status" value="1"/>
</dbReference>
<dbReference type="PANTHER" id="PTHR22851:SF0">
    <property type="entry name" value="DDB1- AND CUL4-ASSOCIATED FACTOR 13"/>
    <property type="match status" value="1"/>
</dbReference>
<keyword evidence="4 9" id="KW-0853">WD repeat</keyword>
<gene>
    <name evidence="12" type="primary">EOG090X04WU</name>
</gene>
<evidence type="ECO:0000259" key="11">
    <source>
        <dbReference type="Pfam" id="PF04158"/>
    </source>
</evidence>
<evidence type="ECO:0000256" key="9">
    <source>
        <dbReference type="PROSITE-ProRule" id="PRU00221"/>
    </source>
</evidence>
<dbReference type="GO" id="GO:0016567">
    <property type="term" value="P:protein ubiquitination"/>
    <property type="evidence" value="ECO:0007669"/>
    <property type="project" value="UniProtKB-UniPathway"/>
</dbReference>
<organism evidence="12">
    <name type="scientific">Moina brachiata</name>
    <dbReference type="NCBI Taxonomy" id="675436"/>
    <lineage>
        <taxon>Eukaryota</taxon>
        <taxon>Metazoa</taxon>
        <taxon>Ecdysozoa</taxon>
        <taxon>Arthropoda</taxon>
        <taxon>Crustacea</taxon>
        <taxon>Branchiopoda</taxon>
        <taxon>Diplostraca</taxon>
        <taxon>Cladocera</taxon>
        <taxon>Anomopoda</taxon>
        <taxon>Moinidae</taxon>
        <taxon>Moina</taxon>
    </lineage>
</organism>
<comment type="subcellular location">
    <subcellularLocation>
        <location evidence="1">Nucleus</location>
        <location evidence="1">Nucleolus</location>
    </subcellularLocation>
</comment>
<evidence type="ECO:0000256" key="8">
    <source>
        <dbReference type="ARBA" id="ARBA00032239"/>
    </source>
</evidence>
<dbReference type="PROSITE" id="PS50294">
    <property type="entry name" value="WD_REPEATS_REGION"/>
    <property type="match status" value="2"/>
</dbReference>
<dbReference type="PANTHER" id="PTHR22851">
    <property type="entry name" value="U3 SMALL NUCLEOLAR RNA U3 SNORNA ASSOCIATED PROTEIN"/>
    <property type="match status" value="1"/>
</dbReference>
<evidence type="ECO:0000256" key="4">
    <source>
        <dbReference type="ARBA" id="ARBA00022574"/>
    </source>
</evidence>
<feature type="region of interest" description="Disordered" evidence="10">
    <location>
        <begin position="409"/>
        <end position="444"/>
    </location>
</feature>
<dbReference type="FunFam" id="2.130.10.10:FF:000132">
    <property type="entry name" value="DDB1- and CUL4-associated factor 13"/>
    <property type="match status" value="1"/>
</dbReference>